<organism evidence="3 4">
    <name type="scientific">Heyndrickxia acidicola</name>
    <dbReference type="NCBI Taxonomy" id="209389"/>
    <lineage>
        <taxon>Bacteria</taxon>
        <taxon>Bacillati</taxon>
        <taxon>Bacillota</taxon>
        <taxon>Bacilli</taxon>
        <taxon>Bacillales</taxon>
        <taxon>Bacillaceae</taxon>
        <taxon>Heyndrickxia</taxon>
    </lineage>
</organism>
<accession>A0ABU6MFE5</accession>
<dbReference type="InterPro" id="IPR025184">
    <property type="entry name" value="AadA_C"/>
</dbReference>
<dbReference type="EMBL" id="JARMAB010000012">
    <property type="protein sequence ID" value="MED1203412.1"/>
    <property type="molecule type" value="Genomic_DNA"/>
</dbReference>
<keyword evidence="4" id="KW-1185">Reference proteome</keyword>
<feature type="domain" description="Adenylyltransferase AadA C-terminal" evidence="2">
    <location>
        <begin position="181"/>
        <end position="259"/>
    </location>
</feature>
<dbReference type="InterPro" id="IPR043519">
    <property type="entry name" value="NT_sf"/>
</dbReference>
<dbReference type="RefSeq" id="WP_066268859.1">
    <property type="nucleotide sequence ID" value="NZ_JARMAB010000012.1"/>
</dbReference>
<keyword evidence="1" id="KW-0808">Transferase</keyword>
<gene>
    <name evidence="3" type="ORF">P4T90_10010</name>
</gene>
<evidence type="ECO:0000256" key="1">
    <source>
        <dbReference type="ARBA" id="ARBA00022679"/>
    </source>
</evidence>
<evidence type="ECO:0000259" key="2">
    <source>
        <dbReference type="Pfam" id="PF13427"/>
    </source>
</evidence>
<dbReference type="Pfam" id="PF13427">
    <property type="entry name" value="AadA_C"/>
    <property type="match status" value="1"/>
</dbReference>
<name>A0ABU6MFE5_9BACI</name>
<comment type="caution">
    <text evidence="3">The sequence shown here is derived from an EMBL/GenBank/DDBJ whole genome shotgun (WGS) entry which is preliminary data.</text>
</comment>
<protein>
    <submittedName>
        <fullName evidence="3">DUF4111 domain-containing protein</fullName>
    </submittedName>
</protein>
<dbReference type="Proteomes" id="UP001341444">
    <property type="component" value="Unassembled WGS sequence"/>
</dbReference>
<proteinExistence type="predicted"/>
<evidence type="ECO:0000313" key="4">
    <source>
        <dbReference type="Proteomes" id="UP001341444"/>
    </source>
</evidence>
<reference evidence="3 4" key="1">
    <citation type="submission" date="2023-03" db="EMBL/GenBank/DDBJ databases">
        <title>Bacillus Genome Sequencing.</title>
        <authorList>
            <person name="Dunlap C."/>
        </authorList>
    </citation>
    <scope>NUCLEOTIDE SEQUENCE [LARGE SCALE GENOMIC DNA]</scope>
    <source>
        <strain evidence="3 4">B-23453</strain>
    </source>
</reference>
<dbReference type="SUPFAM" id="SSF81301">
    <property type="entry name" value="Nucleotidyltransferase"/>
    <property type="match status" value="1"/>
</dbReference>
<evidence type="ECO:0000313" key="3">
    <source>
        <dbReference type="EMBL" id="MED1203412.1"/>
    </source>
</evidence>
<sequence length="278" mass="32189">MGKLPEEAEAIVREYVMLMEEAFPSQLEGLYIHGSIALDAYVPGLSDVDFIAITRKRLTERESRIISGIHQKLANKWSAPEMDGCYITWEDIGRTSPVKDVLYFHFNGGRVQEGAHFNSITWWILRHYGIKIAGPEPMELNLEVEAQNLVSYVLENMNTYWTRRIQMLEYLIHSGILPPEDEIHSEIEWSVLGMLRQFYTIKEHGIVSKLDAGRYALHHIPEEWHPIIYEAVRIRKGGKEESLFHSNEKRAAAAVSFMKYLLVYSNKLFVEDHRGSIR</sequence>